<dbReference type="GeneID" id="90994201"/>
<proteinExistence type="predicted"/>
<dbReference type="Proteomes" id="UP000184114">
    <property type="component" value="Unassembled WGS sequence"/>
</dbReference>
<evidence type="ECO:0008006" key="4">
    <source>
        <dbReference type="Google" id="ProtNLM"/>
    </source>
</evidence>
<feature type="transmembrane region" description="Helical" evidence="1">
    <location>
        <begin position="7"/>
        <end position="27"/>
    </location>
</feature>
<name>A0A1M4ZP41_9FIRM</name>
<sequence length="297" mass="33854">MKTKRVGTLSMAIVLIGFGILIFIAQISQLSAVELAIKFWPSILILLGGEILWFSFKEKKEEEKVVIRYDIFSVFMVMIVLGINICIYSLIETGAMNWIKTKISSETYNYELPFEEYIVDDSIEKIVINGQNYSSLTVRTDKINKIISSGAINITSNSEESAKKILDEDYININKSDNIIYVSFKENYNLKNLSITIPDNKKVEVNGGNDLDLILDNISNNFIVDNIRRVKLRVNKESDIKLETIINDEENFKGNVKWNIVQFGNEESPKYKGELVYANGSNIINILNSHEVEVNEI</sequence>
<keyword evidence="1" id="KW-0812">Transmembrane</keyword>
<accession>A0A1M4ZP41</accession>
<evidence type="ECO:0000313" key="3">
    <source>
        <dbReference type="Proteomes" id="UP000184114"/>
    </source>
</evidence>
<organism evidence="2 3">
    <name type="scientific">Tissierella praeacuta DSM 18095</name>
    <dbReference type="NCBI Taxonomy" id="1123404"/>
    <lineage>
        <taxon>Bacteria</taxon>
        <taxon>Bacillati</taxon>
        <taxon>Bacillota</taxon>
        <taxon>Tissierellia</taxon>
        <taxon>Tissierellales</taxon>
        <taxon>Tissierellaceae</taxon>
        <taxon>Tissierella</taxon>
    </lineage>
</organism>
<keyword evidence="3" id="KW-1185">Reference proteome</keyword>
<protein>
    <recommendedName>
        <fullName evidence="4">DUF5668 domain-containing protein</fullName>
    </recommendedName>
</protein>
<feature type="transmembrane region" description="Helical" evidence="1">
    <location>
        <begin position="68"/>
        <end position="91"/>
    </location>
</feature>
<dbReference type="STRING" id="1123404.SAMN02745784_03136"/>
<feature type="transmembrane region" description="Helical" evidence="1">
    <location>
        <begin position="39"/>
        <end position="56"/>
    </location>
</feature>
<keyword evidence="1" id="KW-0472">Membrane</keyword>
<dbReference type="AlphaFoldDB" id="A0A1M4ZP41"/>
<gene>
    <name evidence="2" type="ORF">SAMN02745784_03136</name>
</gene>
<evidence type="ECO:0000313" key="2">
    <source>
        <dbReference type="EMBL" id="SHF19880.1"/>
    </source>
</evidence>
<reference evidence="3" key="1">
    <citation type="submission" date="2016-11" db="EMBL/GenBank/DDBJ databases">
        <authorList>
            <person name="Varghese N."/>
            <person name="Submissions S."/>
        </authorList>
    </citation>
    <scope>NUCLEOTIDE SEQUENCE [LARGE SCALE GENOMIC DNA]</scope>
    <source>
        <strain evidence="3">DSM 18095</strain>
    </source>
</reference>
<dbReference type="RefSeq" id="WP_072978001.1">
    <property type="nucleotide sequence ID" value="NZ_FQTY01000028.1"/>
</dbReference>
<dbReference type="EMBL" id="FQTY01000028">
    <property type="protein sequence ID" value="SHF19880.1"/>
    <property type="molecule type" value="Genomic_DNA"/>
</dbReference>
<keyword evidence="1" id="KW-1133">Transmembrane helix</keyword>
<evidence type="ECO:0000256" key="1">
    <source>
        <dbReference type="SAM" id="Phobius"/>
    </source>
</evidence>